<organism evidence="1 2">
    <name type="scientific">Trametes coccinea (strain BRFM310)</name>
    <name type="common">Pycnoporus coccineus</name>
    <dbReference type="NCBI Taxonomy" id="1353009"/>
    <lineage>
        <taxon>Eukaryota</taxon>
        <taxon>Fungi</taxon>
        <taxon>Dikarya</taxon>
        <taxon>Basidiomycota</taxon>
        <taxon>Agaricomycotina</taxon>
        <taxon>Agaricomycetes</taxon>
        <taxon>Polyporales</taxon>
        <taxon>Polyporaceae</taxon>
        <taxon>Trametes</taxon>
    </lineage>
</organism>
<evidence type="ECO:0000313" key="2">
    <source>
        <dbReference type="Proteomes" id="UP000193067"/>
    </source>
</evidence>
<reference evidence="1 2" key="1">
    <citation type="journal article" date="2015" name="Biotechnol. Biofuels">
        <title>Enhanced degradation of softwood versus hardwood by the white-rot fungus Pycnoporus coccineus.</title>
        <authorList>
            <person name="Couturier M."/>
            <person name="Navarro D."/>
            <person name="Chevret D."/>
            <person name="Henrissat B."/>
            <person name="Piumi F."/>
            <person name="Ruiz-Duenas F.J."/>
            <person name="Martinez A.T."/>
            <person name="Grigoriev I.V."/>
            <person name="Riley R."/>
            <person name="Lipzen A."/>
            <person name="Berrin J.G."/>
            <person name="Master E.R."/>
            <person name="Rosso M.N."/>
        </authorList>
    </citation>
    <scope>NUCLEOTIDE SEQUENCE [LARGE SCALE GENOMIC DNA]</scope>
    <source>
        <strain evidence="1 2">BRFM310</strain>
    </source>
</reference>
<name>A0A1Y2J733_TRAC3</name>
<dbReference type="Proteomes" id="UP000193067">
    <property type="component" value="Unassembled WGS sequence"/>
</dbReference>
<dbReference type="AlphaFoldDB" id="A0A1Y2J733"/>
<sequence>MDSSIAEYPSFLDSELPFALRLRLDGYNSPTMFYGFIVPEETTRLKRQVRELKLAPDKEPEAVDGPLGDKRALFLVSNFVRNSWLHATWERVLHQDGQKTVLCLALCSNRPSEREAYALLFGGHATGNREILKRLAKKGRKALGLAAHVQPRWYFGVWCREDHSPMLSEYMSRAFGVTV</sequence>
<protein>
    <submittedName>
        <fullName evidence="1">Uncharacterized protein</fullName>
    </submittedName>
</protein>
<accession>A0A1Y2J733</accession>
<keyword evidence="2" id="KW-1185">Reference proteome</keyword>
<dbReference type="EMBL" id="KZ084086">
    <property type="protein sequence ID" value="OSD08271.1"/>
    <property type="molecule type" value="Genomic_DNA"/>
</dbReference>
<proteinExistence type="predicted"/>
<gene>
    <name evidence="1" type="ORF">PYCCODRAFT_1429339</name>
</gene>
<evidence type="ECO:0000313" key="1">
    <source>
        <dbReference type="EMBL" id="OSD08271.1"/>
    </source>
</evidence>